<keyword evidence="2" id="KW-1133">Transmembrane helix</keyword>
<sequence>MEQCFGGRYAVRASVQAMPGGQLFEAEDLSLQRRVLVYVPESKLADPETANAMLQAASFTHNDFMHLLDVGMSLGKPYAVFKWSEGPPLAQQLRKHRMTADGMLASLYQLGLAMQEAAEEGVYGYSVLADNLWLGHGGRLLPIRYWEAAPDYAKGAVGLCNLLVQLSMKEETLPESPDMAEQRIRLALRELPAATLEAIVSLVVRTFREKLALTAFLAELRLCMAASSSSAAAGAGSRPSRPAAAYAASGAPAAYSASAASRPSSAALGTASAASESRAAYSASAVPGTAAPASRAAYEQPSQEADVDAADDEETAPAGRSRVWRRLAIVSGAACLFVVVFIGVLTFIFRLGGHDSAVTETRPKQQQPAADAGTTSAPAKSAPSQPAAGPVAADKEAGSSAAASGPTTIPKLVGLSRADAEKAALAAGLHYTFYLESNDAAQGTVFKQDPQSGAAAVRGDSVTFWVSKGK</sequence>
<gene>
    <name evidence="4" type="ORF">SD70_06345</name>
</gene>
<keyword evidence="2" id="KW-0812">Transmembrane</keyword>
<accession>A0ABR5AKG9</accession>
<feature type="transmembrane region" description="Helical" evidence="2">
    <location>
        <begin position="327"/>
        <end position="349"/>
    </location>
</feature>
<keyword evidence="5" id="KW-1185">Reference proteome</keyword>
<dbReference type="SMART" id="SM00740">
    <property type="entry name" value="PASTA"/>
    <property type="match status" value="1"/>
</dbReference>
<dbReference type="InterPro" id="IPR005543">
    <property type="entry name" value="PASTA_dom"/>
</dbReference>
<evidence type="ECO:0000313" key="4">
    <source>
        <dbReference type="EMBL" id="KIL41499.1"/>
    </source>
</evidence>
<feature type="compositionally biased region" description="Acidic residues" evidence="1">
    <location>
        <begin position="305"/>
        <end position="315"/>
    </location>
</feature>
<comment type="caution">
    <text evidence="4">The sequence shown here is derived from an EMBL/GenBank/DDBJ whole genome shotgun (WGS) entry which is preliminary data.</text>
</comment>
<organism evidence="4 5">
    <name type="scientific">Gordoniibacillus kamchatkensis</name>
    <dbReference type="NCBI Taxonomy" id="1590651"/>
    <lineage>
        <taxon>Bacteria</taxon>
        <taxon>Bacillati</taxon>
        <taxon>Bacillota</taxon>
        <taxon>Bacilli</taxon>
        <taxon>Bacillales</taxon>
        <taxon>Paenibacillaceae</taxon>
        <taxon>Gordoniibacillus</taxon>
    </lineage>
</organism>
<evidence type="ECO:0000256" key="1">
    <source>
        <dbReference type="SAM" id="MobiDB-lite"/>
    </source>
</evidence>
<name>A0ABR5AKG9_9BACL</name>
<dbReference type="Gene3D" id="3.30.10.20">
    <property type="match status" value="1"/>
</dbReference>
<feature type="compositionally biased region" description="Low complexity" evidence="1">
    <location>
        <begin position="372"/>
        <end position="390"/>
    </location>
</feature>
<dbReference type="PROSITE" id="PS51178">
    <property type="entry name" value="PASTA"/>
    <property type="match status" value="1"/>
</dbReference>
<feature type="domain" description="PASTA" evidence="3">
    <location>
        <begin position="405"/>
        <end position="468"/>
    </location>
</feature>
<evidence type="ECO:0000256" key="2">
    <source>
        <dbReference type="SAM" id="Phobius"/>
    </source>
</evidence>
<dbReference type="EMBL" id="JXAK01000008">
    <property type="protein sequence ID" value="KIL41499.1"/>
    <property type="molecule type" value="Genomic_DNA"/>
</dbReference>
<dbReference type="Proteomes" id="UP000031967">
    <property type="component" value="Unassembled WGS sequence"/>
</dbReference>
<evidence type="ECO:0000259" key="3">
    <source>
        <dbReference type="PROSITE" id="PS51178"/>
    </source>
</evidence>
<dbReference type="CDD" id="cd06577">
    <property type="entry name" value="PASTA_pknB"/>
    <property type="match status" value="1"/>
</dbReference>
<proteinExistence type="predicted"/>
<feature type="region of interest" description="Disordered" evidence="1">
    <location>
        <begin position="292"/>
        <end position="319"/>
    </location>
</feature>
<keyword evidence="2" id="KW-0472">Membrane</keyword>
<dbReference type="Pfam" id="PF03793">
    <property type="entry name" value="PASTA"/>
    <property type="match status" value="1"/>
</dbReference>
<feature type="region of interest" description="Disordered" evidence="1">
    <location>
        <begin position="359"/>
        <end position="404"/>
    </location>
</feature>
<protein>
    <recommendedName>
        <fullName evidence="3">PASTA domain-containing protein</fullName>
    </recommendedName>
</protein>
<evidence type="ECO:0000313" key="5">
    <source>
        <dbReference type="Proteomes" id="UP000031967"/>
    </source>
</evidence>
<reference evidence="4 5" key="1">
    <citation type="submission" date="2014-12" db="EMBL/GenBank/DDBJ databases">
        <title>Draft genome sequence of Paenibacillus kamchatkensis strain B-2647.</title>
        <authorList>
            <person name="Karlyshev A.V."/>
            <person name="Kudryashova E.B."/>
        </authorList>
    </citation>
    <scope>NUCLEOTIDE SEQUENCE [LARGE SCALE GENOMIC DNA]</scope>
    <source>
        <strain evidence="4 5">VKM B-2647</strain>
    </source>
</reference>
<dbReference type="RefSeq" id="WP_041046783.1">
    <property type="nucleotide sequence ID" value="NZ_JXAK01000008.1"/>
</dbReference>